<accession>A0AA85JMP9</accession>
<dbReference type="GO" id="GO:0030154">
    <property type="term" value="P:cell differentiation"/>
    <property type="evidence" value="ECO:0007669"/>
    <property type="project" value="TreeGrafter"/>
</dbReference>
<sequence>MSQCPAKNLNLICQSPSSYTSSGTEIHPSTSTCQSTAFRNTLPGVGSFLDKANSLSNYSPIKQYSKTSDPISENICINNEFYSNSPSYPLKSEEGTKDMPNDFTDSTKHIQSYSASSLEPIDSLNFNMSLQPNKSVVNDFTHSLPMDHTDLEDGGLDLDRVFVAIVGDQNPEHNFDNDDTENCSLDKSSFYDKQLPNDTQLSVCQSISNSDSGGEKLLHYYSVMDAEETNYAIHSNPSNPLNECNISHEDSVLDDNPVYISGNAQLPTVKHCKSLKKLTGYLPEHCNGSHPANQSEHVLPPIMLSYSNSTGCNSPNHSSLVPISSPTQLSHNPVNLSYPDLCFVTESSCSKNLPHPHDVHRTRPCNTELTPLCNISREATPKPAFSIPGAIVNPQISTSSCHNTYPFQSLVYTSEKKDAYTPNSDSSSVMDMSFCSSAKTSSPPSAYLEIYSPCSDDETTTLENLERDQSSDCILETSLVTEDQTSKSSVSSDAVIKLCVVCGDKSSGFHYGVITCEGCKGFFRRAIQGNQSYTCSRDGTCEVNKTLRNKCQQCRLVKCIAVGMSKDAVRKRRHGKKRLPSNSAFPVTTTTSNSGTSCKSVTKTYSASLMNSTSVLPTASKMHLNTITLNPYDVQMKLTTSLQSLPPNIPSQIVVFSNNNYLTKEDQLTLDKFDNFLKYCQEQAIKYQTNNWSIYKADHYSLSGSLSRHLSPIKQTSNTLGESVKLLTVDEIFCPAQLKFTHEFACHLEQFTRLSQHDQAILLRDSLPELAILMLCRENRCNVPTDSSSNTRINHQLNCLFSPWFPNAVVTDSSLDCLHMTSDSITAQSVFQFAARLQRLHLTNTEFGPFIGVILFTPERSNLLDIDFVNRTQNLWAELLRRYCESQGSQTRCAHLIMILSTLRELAAKITHNLNSWYKLTKSPISNCLKEFLYSSGLNSTNDCF</sequence>
<evidence type="ECO:0000256" key="7">
    <source>
        <dbReference type="ARBA" id="ARBA00023163"/>
    </source>
</evidence>
<evidence type="ECO:0000256" key="2">
    <source>
        <dbReference type="ARBA" id="ARBA00022723"/>
    </source>
</evidence>
<reference evidence="12" key="1">
    <citation type="submission" date="2022-06" db="EMBL/GenBank/DDBJ databases">
        <authorList>
            <person name="Berger JAMES D."/>
            <person name="Berger JAMES D."/>
        </authorList>
    </citation>
    <scope>NUCLEOTIDE SEQUENCE [LARGE SCALE GENOMIC DNA]</scope>
</reference>
<dbReference type="PRINTS" id="PR00398">
    <property type="entry name" value="STRDHORMONER"/>
</dbReference>
<reference evidence="13 14" key="2">
    <citation type="submission" date="2023-11" db="UniProtKB">
        <authorList>
            <consortium name="WormBaseParasite"/>
        </authorList>
    </citation>
    <scope>IDENTIFICATION</scope>
</reference>
<feature type="domain" description="NR LBD" evidence="11">
    <location>
        <begin position="702"/>
        <end position="936"/>
    </location>
</feature>
<dbReference type="PRINTS" id="PR00047">
    <property type="entry name" value="STROIDFINGER"/>
</dbReference>
<evidence type="ECO:0000256" key="1">
    <source>
        <dbReference type="ARBA" id="ARBA00004123"/>
    </source>
</evidence>
<keyword evidence="3" id="KW-0863">Zinc-finger</keyword>
<dbReference type="CDD" id="cd06964">
    <property type="entry name" value="NR_DBD_RAR"/>
    <property type="match status" value="1"/>
</dbReference>
<keyword evidence="7" id="KW-0804">Transcription</keyword>
<evidence type="ECO:0000256" key="6">
    <source>
        <dbReference type="ARBA" id="ARBA00023125"/>
    </source>
</evidence>
<dbReference type="SMART" id="SM00430">
    <property type="entry name" value="HOLI"/>
    <property type="match status" value="1"/>
</dbReference>
<dbReference type="PANTHER" id="PTHR24082:SF507">
    <property type="entry name" value="BILE ACID RECEPTOR-RELATED"/>
    <property type="match status" value="1"/>
</dbReference>
<keyword evidence="5" id="KW-0805">Transcription regulation</keyword>
<dbReference type="PROSITE" id="PS51843">
    <property type="entry name" value="NR_LBD"/>
    <property type="match status" value="1"/>
</dbReference>
<feature type="domain" description="Nuclear receptor" evidence="10">
    <location>
        <begin position="496"/>
        <end position="571"/>
    </location>
</feature>
<dbReference type="AlphaFoldDB" id="A0AA85JMP9"/>
<dbReference type="PANTHER" id="PTHR24082">
    <property type="entry name" value="NUCLEAR HORMONE RECEPTOR"/>
    <property type="match status" value="1"/>
</dbReference>
<evidence type="ECO:0008006" key="15">
    <source>
        <dbReference type="Google" id="ProtNLM"/>
    </source>
</evidence>
<evidence type="ECO:0000256" key="9">
    <source>
        <dbReference type="ARBA" id="ARBA00023242"/>
    </source>
</evidence>
<dbReference type="InterPro" id="IPR050234">
    <property type="entry name" value="Nuclear_hormone_rcpt_NR1"/>
</dbReference>
<evidence type="ECO:0000256" key="4">
    <source>
        <dbReference type="ARBA" id="ARBA00022833"/>
    </source>
</evidence>
<dbReference type="GO" id="GO:0008270">
    <property type="term" value="F:zinc ion binding"/>
    <property type="evidence" value="ECO:0007669"/>
    <property type="project" value="UniProtKB-KW"/>
</dbReference>
<evidence type="ECO:0000313" key="14">
    <source>
        <dbReference type="WBParaSite" id="TREG1_42040.4"/>
    </source>
</evidence>
<dbReference type="InterPro" id="IPR001723">
    <property type="entry name" value="Nuclear_hrmn_rcpt"/>
</dbReference>
<dbReference type="GO" id="GO:0000122">
    <property type="term" value="P:negative regulation of transcription by RNA polymerase II"/>
    <property type="evidence" value="ECO:0007669"/>
    <property type="project" value="TreeGrafter"/>
</dbReference>
<evidence type="ECO:0000256" key="5">
    <source>
        <dbReference type="ARBA" id="ARBA00023015"/>
    </source>
</evidence>
<evidence type="ECO:0000313" key="13">
    <source>
        <dbReference type="WBParaSite" id="TREG1_42040.3"/>
    </source>
</evidence>
<dbReference type="SUPFAM" id="SSF57716">
    <property type="entry name" value="Glucocorticoid receptor-like (DNA-binding domain)"/>
    <property type="match status" value="1"/>
</dbReference>
<protein>
    <recommendedName>
        <fullName evidence="15">Nuclear receptor domain-containing protein</fullName>
    </recommendedName>
</protein>
<evidence type="ECO:0000259" key="11">
    <source>
        <dbReference type="PROSITE" id="PS51843"/>
    </source>
</evidence>
<keyword evidence="4" id="KW-0862">Zinc</keyword>
<dbReference type="Pfam" id="PF00105">
    <property type="entry name" value="zf-C4"/>
    <property type="match status" value="1"/>
</dbReference>
<name>A0AA85JMP9_TRIRE</name>
<dbReference type="Pfam" id="PF00104">
    <property type="entry name" value="Hormone_recep"/>
    <property type="match status" value="1"/>
</dbReference>
<evidence type="ECO:0000313" key="12">
    <source>
        <dbReference type="Proteomes" id="UP000050795"/>
    </source>
</evidence>
<dbReference type="InterPro" id="IPR013088">
    <property type="entry name" value="Znf_NHR/GATA"/>
</dbReference>
<dbReference type="InterPro" id="IPR000536">
    <property type="entry name" value="Nucl_hrmn_rcpt_lig-bd"/>
</dbReference>
<dbReference type="FunFam" id="3.30.50.10:FF:000006">
    <property type="entry name" value="Nuclear receptor subfamily 5 group A member"/>
    <property type="match status" value="1"/>
</dbReference>
<dbReference type="SUPFAM" id="SSF48508">
    <property type="entry name" value="Nuclear receptor ligand-binding domain"/>
    <property type="match status" value="1"/>
</dbReference>
<keyword evidence="2" id="KW-0479">Metal-binding</keyword>
<dbReference type="PROSITE" id="PS00031">
    <property type="entry name" value="NUCLEAR_REC_DBD_1"/>
    <property type="match status" value="1"/>
</dbReference>
<dbReference type="GO" id="GO:0004879">
    <property type="term" value="F:nuclear receptor activity"/>
    <property type="evidence" value="ECO:0007669"/>
    <property type="project" value="TreeGrafter"/>
</dbReference>
<proteinExistence type="predicted"/>
<dbReference type="GO" id="GO:0005634">
    <property type="term" value="C:nucleus"/>
    <property type="evidence" value="ECO:0007669"/>
    <property type="project" value="UniProtKB-SubCell"/>
</dbReference>
<dbReference type="InterPro" id="IPR001628">
    <property type="entry name" value="Znf_hrmn_rcpt"/>
</dbReference>
<keyword evidence="8" id="KW-0675">Receptor</keyword>
<dbReference type="GO" id="GO:0045944">
    <property type="term" value="P:positive regulation of transcription by RNA polymerase II"/>
    <property type="evidence" value="ECO:0007669"/>
    <property type="project" value="TreeGrafter"/>
</dbReference>
<dbReference type="Proteomes" id="UP000050795">
    <property type="component" value="Unassembled WGS sequence"/>
</dbReference>
<evidence type="ECO:0000259" key="10">
    <source>
        <dbReference type="PROSITE" id="PS51030"/>
    </source>
</evidence>
<dbReference type="InterPro" id="IPR035500">
    <property type="entry name" value="NHR-like_dom_sf"/>
</dbReference>
<dbReference type="SMART" id="SM00399">
    <property type="entry name" value="ZnF_C4"/>
    <property type="match status" value="1"/>
</dbReference>
<keyword evidence="12" id="KW-1185">Reference proteome</keyword>
<dbReference type="PROSITE" id="PS51030">
    <property type="entry name" value="NUCLEAR_REC_DBD_2"/>
    <property type="match status" value="1"/>
</dbReference>
<keyword evidence="9" id="KW-0539">Nucleus</keyword>
<dbReference type="Gene3D" id="3.30.50.10">
    <property type="entry name" value="Erythroid Transcription Factor GATA-1, subunit A"/>
    <property type="match status" value="1"/>
</dbReference>
<evidence type="ECO:0000256" key="3">
    <source>
        <dbReference type="ARBA" id="ARBA00022771"/>
    </source>
</evidence>
<organism evidence="12 14">
    <name type="scientific">Trichobilharzia regenti</name>
    <name type="common">Nasal bird schistosome</name>
    <dbReference type="NCBI Taxonomy" id="157069"/>
    <lineage>
        <taxon>Eukaryota</taxon>
        <taxon>Metazoa</taxon>
        <taxon>Spiralia</taxon>
        <taxon>Lophotrochozoa</taxon>
        <taxon>Platyhelminthes</taxon>
        <taxon>Trematoda</taxon>
        <taxon>Digenea</taxon>
        <taxon>Strigeidida</taxon>
        <taxon>Schistosomatoidea</taxon>
        <taxon>Schistosomatidae</taxon>
        <taxon>Trichobilharzia</taxon>
    </lineage>
</organism>
<dbReference type="WBParaSite" id="TREG1_42040.3">
    <property type="protein sequence ID" value="TREG1_42040.3"/>
    <property type="gene ID" value="TREG1_42040"/>
</dbReference>
<dbReference type="WBParaSite" id="TREG1_42040.4">
    <property type="protein sequence ID" value="TREG1_42040.4"/>
    <property type="gene ID" value="TREG1_42040"/>
</dbReference>
<keyword evidence="6" id="KW-0238">DNA-binding</keyword>
<evidence type="ECO:0000256" key="8">
    <source>
        <dbReference type="ARBA" id="ARBA00023170"/>
    </source>
</evidence>
<dbReference type="Gene3D" id="1.10.565.10">
    <property type="entry name" value="Retinoid X Receptor"/>
    <property type="match status" value="1"/>
</dbReference>
<dbReference type="GO" id="GO:0000978">
    <property type="term" value="F:RNA polymerase II cis-regulatory region sequence-specific DNA binding"/>
    <property type="evidence" value="ECO:0007669"/>
    <property type="project" value="TreeGrafter"/>
</dbReference>
<comment type="subcellular location">
    <subcellularLocation>
        <location evidence="1">Nucleus</location>
    </subcellularLocation>
</comment>
<dbReference type="InterPro" id="IPR047159">
    <property type="entry name" value="NR_DBD_RAR"/>
</dbReference>